<dbReference type="Proteomes" id="UP000015105">
    <property type="component" value="Chromosome 3D"/>
</dbReference>
<evidence type="ECO:0000313" key="2">
    <source>
        <dbReference type="Proteomes" id="UP000015105"/>
    </source>
</evidence>
<protein>
    <submittedName>
        <fullName evidence="1">Uncharacterized protein</fullName>
    </submittedName>
</protein>
<proteinExistence type="predicted"/>
<sequence length="105" mass="11729">MHGLCYDFSMTQNSYSLASVHSNFFSWYLLSILQATTLCFSCLTRPPSSVLCAPSDHTLLGAARSIDVVILLRPGKEQGTIVLSCDLLPLEHSFVLHATCYYYYL</sequence>
<organism evidence="1 2">
    <name type="scientific">Aegilops tauschii subsp. strangulata</name>
    <name type="common">Goatgrass</name>
    <dbReference type="NCBI Taxonomy" id="200361"/>
    <lineage>
        <taxon>Eukaryota</taxon>
        <taxon>Viridiplantae</taxon>
        <taxon>Streptophyta</taxon>
        <taxon>Embryophyta</taxon>
        <taxon>Tracheophyta</taxon>
        <taxon>Spermatophyta</taxon>
        <taxon>Magnoliopsida</taxon>
        <taxon>Liliopsida</taxon>
        <taxon>Poales</taxon>
        <taxon>Poaceae</taxon>
        <taxon>BOP clade</taxon>
        <taxon>Pooideae</taxon>
        <taxon>Triticodae</taxon>
        <taxon>Triticeae</taxon>
        <taxon>Triticinae</taxon>
        <taxon>Aegilops</taxon>
    </lineage>
</organism>
<keyword evidence="2" id="KW-1185">Reference proteome</keyword>
<dbReference type="EnsemblPlants" id="AET3Gv20416400.1">
    <property type="protein sequence ID" value="AET3Gv20416400.1"/>
    <property type="gene ID" value="AET3Gv20416400"/>
</dbReference>
<name>A0A453EPJ3_AEGTS</name>
<reference evidence="1" key="3">
    <citation type="journal article" date="2017" name="Nature">
        <title>Genome sequence of the progenitor of the wheat D genome Aegilops tauschii.</title>
        <authorList>
            <person name="Luo M.C."/>
            <person name="Gu Y.Q."/>
            <person name="Puiu D."/>
            <person name="Wang H."/>
            <person name="Twardziok S.O."/>
            <person name="Deal K.R."/>
            <person name="Huo N."/>
            <person name="Zhu T."/>
            <person name="Wang L."/>
            <person name="Wang Y."/>
            <person name="McGuire P.E."/>
            <person name="Liu S."/>
            <person name="Long H."/>
            <person name="Ramasamy R.K."/>
            <person name="Rodriguez J.C."/>
            <person name="Van S.L."/>
            <person name="Yuan L."/>
            <person name="Wang Z."/>
            <person name="Xia Z."/>
            <person name="Xiao L."/>
            <person name="Anderson O.D."/>
            <person name="Ouyang S."/>
            <person name="Liang Y."/>
            <person name="Zimin A.V."/>
            <person name="Pertea G."/>
            <person name="Qi P."/>
            <person name="Bennetzen J.L."/>
            <person name="Dai X."/>
            <person name="Dawson M.W."/>
            <person name="Muller H.G."/>
            <person name="Kugler K."/>
            <person name="Rivarola-Duarte L."/>
            <person name="Spannagl M."/>
            <person name="Mayer K.F.X."/>
            <person name="Lu F.H."/>
            <person name="Bevan M.W."/>
            <person name="Leroy P."/>
            <person name="Li P."/>
            <person name="You F.M."/>
            <person name="Sun Q."/>
            <person name="Liu Z."/>
            <person name="Lyons E."/>
            <person name="Wicker T."/>
            <person name="Salzberg S.L."/>
            <person name="Devos K.M."/>
            <person name="Dvorak J."/>
        </authorList>
    </citation>
    <scope>NUCLEOTIDE SEQUENCE [LARGE SCALE GENOMIC DNA]</scope>
    <source>
        <strain evidence="1">cv. AL8/78</strain>
    </source>
</reference>
<evidence type="ECO:0000313" key="1">
    <source>
        <dbReference type="EnsemblPlants" id="AET3Gv20416400.1"/>
    </source>
</evidence>
<dbReference type="Gramene" id="AET3Gv20416400.1">
    <property type="protein sequence ID" value="AET3Gv20416400.1"/>
    <property type="gene ID" value="AET3Gv20416400"/>
</dbReference>
<reference evidence="2" key="1">
    <citation type="journal article" date="2014" name="Science">
        <title>Ancient hybridizations among the ancestral genomes of bread wheat.</title>
        <authorList>
            <consortium name="International Wheat Genome Sequencing Consortium,"/>
            <person name="Marcussen T."/>
            <person name="Sandve S.R."/>
            <person name="Heier L."/>
            <person name="Spannagl M."/>
            <person name="Pfeifer M."/>
            <person name="Jakobsen K.S."/>
            <person name="Wulff B.B."/>
            <person name="Steuernagel B."/>
            <person name="Mayer K.F."/>
            <person name="Olsen O.A."/>
        </authorList>
    </citation>
    <scope>NUCLEOTIDE SEQUENCE [LARGE SCALE GENOMIC DNA]</scope>
    <source>
        <strain evidence="2">cv. AL8/78</strain>
    </source>
</reference>
<reference evidence="2" key="2">
    <citation type="journal article" date="2017" name="Nat. Plants">
        <title>The Aegilops tauschii genome reveals multiple impacts of transposons.</title>
        <authorList>
            <person name="Zhao G."/>
            <person name="Zou C."/>
            <person name="Li K."/>
            <person name="Wang K."/>
            <person name="Li T."/>
            <person name="Gao L."/>
            <person name="Zhang X."/>
            <person name="Wang H."/>
            <person name="Yang Z."/>
            <person name="Liu X."/>
            <person name="Jiang W."/>
            <person name="Mao L."/>
            <person name="Kong X."/>
            <person name="Jiao Y."/>
            <person name="Jia J."/>
        </authorList>
    </citation>
    <scope>NUCLEOTIDE SEQUENCE [LARGE SCALE GENOMIC DNA]</scope>
    <source>
        <strain evidence="2">cv. AL8/78</strain>
    </source>
</reference>
<reference evidence="1" key="4">
    <citation type="submission" date="2019-03" db="UniProtKB">
        <authorList>
            <consortium name="EnsemblPlants"/>
        </authorList>
    </citation>
    <scope>IDENTIFICATION</scope>
</reference>
<accession>A0A453EPJ3</accession>
<reference evidence="1" key="5">
    <citation type="journal article" date="2021" name="G3 (Bethesda)">
        <title>Aegilops tauschii genome assembly Aet v5.0 features greater sequence contiguity and improved annotation.</title>
        <authorList>
            <person name="Wang L."/>
            <person name="Zhu T."/>
            <person name="Rodriguez J.C."/>
            <person name="Deal K.R."/>
            <person name="Dubcovsky J."/>
            <person name="McGuire P.E."/>
            <person name="Lux T."/>
            <person name="Spannagl M."/>
            <person name="Mayer K.F.X."/>
            <person name="Baldrich P."/>
            <person name="Meyers B.C."/>
            <person name="Huo N."/>
            <person name="Gu Y.Q."/>
            <person name="Zhou H."/>
            <person name="Devos K.M."/>
            <person name="Bennetzen J.L."/>
            <person name="Unver T."/>
            <person name="Budak H."/>
            <person name="Gulick P.J."/>
            <person name="Galiba G."/>
            <person name="Kalapos B."/>
            <person name="Nelson D.R."/>
            <person name="Li P."/>
            <person name="You F.M."/>
            <person name="Luo M.C."/>
            <person name="Dvorak J."/>
        </authorList>
    </citation>
    <scope>NUCLEOTIDE SEQUENCE [LARGE SCALE GENOMIC DNA]</scope>
    <source>
        <strain evidence="1">cv. AL8/78</strain>
    </source>
</reference>
<dbReference type="AlphaFoldDB" id="A0A453EPJ3"/>